<dbReference type="JaponicusDB" id="SJAG_04586">
    <property type="gene designation" value="pof8"/>
</dbReference>
<evidence type="ECO:0000313" key="6">
    <source>
        <dbReference type="JaponicusDB" id="SJAG_04586"/>
    </source>
</evidence>
<organism evidence="5 7">
    <name type="scientific">Schizosaccharomyces japonicus (strain yFS275 / FY16936)</name>
    <name type="common">Fission yeast</name>
    <dbReference type="NCBI Taxonomy" id="402676"/>
    <lineage>
        <taxon>Eukaryota</taxon>
        <taxon>Fungi</taxon>
        <taxon>Dikarya</taxon>
        <taxon>Ascomycota</taxon>
        <taxon>Taphrinomycotina</taxon>
        <taxon>Schizosaccharomycetes</taxon>
        <taxon>Schizosaccharomycetales</taxon>
        <taxon>Schizosaccharomycetaceae</taxon>
        <taxon>Schizosaccharomyces</taxon>
    </lineage>
</organism>
<dbReference type="Pfam" id="PF19977">
    <property type="entry name" value="xRRM"/>
    <property type="match status" value="1"/>
</dbReference>
<dbReference type="OrthoDB" id="439993at2759"/>
<gene>
    <name evidence="6" type="primary">pof8</name>
    <name evidence="5" type="ORF">SJAG_04586</name>
</gene>
<dbReference type="VEuPathDB" id="FungiDB:SJAG_04586"/>
<keyword evidence="1 2" id="KW-0694">RNA-binding</keyword>
<dbReference type="InterPro" id="IPR014886">
    <property type="entry name" value="La_xRRM"/>
</dbReference>
<reference evidence="5 7" key="1">
    <citation type="journal article" date="2011" name="Science">
        <title>Comparative functional genomics of the fission yeasts.</title>
        <authorList>
            <person name="Rhind N."/>
            <person name="Chen Z."/>
            <person name="Yassour M."/>
            <person name="Thompson D.A."/>
            <person name="Haas B.J."/>
            <person name="Habib N."/>
            <person name="Wapinski I."/>
            <person name="Roy S."/>
            <person name="Lin M.F."/>
            <person name="Heiman D.I."/>
            <person name="Young S.K."/>
            <person name="Furuya K."/>
            <person name="Guo Y."/>
            <person name="Pidoux A."/>
            <person name="Chen H.M."/>
            <person name="Robbertse B."/>
            <person name="Goldberg J.M."/>
            <person name="Aoki K."/>
            <person name="Bayne E.H."/>
            <person name="Berlin A.M."/>
            <person name="Desjardins C.A."/>
            <person name="Dobbs E."/>
            <person name="Dukaj L."/>
            <person name="Fan L."/>
            <person name="FitzGerald M.G."/>
            <person name="French C."/>
            <person name="Gujja S."/>
            <person name="Hansen K."/>
            <person name="Keifenheim D."/>
            <person name="Levin J.Z."/>
            <person name="Mosher R.A."/>
            <person name="Mueller C.A."/>
            <person name="Pfiffner J."/>
            <person name="Priest M."/>
            <person name="Russ C."/>
            <person name="Smialowska A."/>
            <person name="Swoboda P."/>
            <person name="Sykes S.M."/>
            <person name="Vaughn M."/>
            <person name="Vengrova S."/>
            <person name="Yoder R."/>
            <person name="Zeng Q."/>
            <person name="Allshire R."/>
            <person name="Baulcombe D."/>
            <person name="Birren B.W."/>
            <person name="Brown W."/>
            <person name="Ekwall K."/>
            <person name="Kellis M."/>
            <person name="Leatherwood J."/>
            <person name="Levin H."/>
            <person name="Margalit H."/>
            <person name="Martienssen R."/>
            <person name="Nieduszynski C.A."/>
            <person name="Spatafora J.W."/>
            <person name="Friedman N."/>
            <person name="Dalgaard J.Z."/>
            <person name="Baumann P."/>
            <person name="Niki H."/>
            <person name="Regev A."/>
            <person name="Nusbaum C."/>
        </authorList>
    </citation>
    <scope>NUCLEOTIDE SEQUENCE [LARGE SCALE GENOMIC DNA]</scope>
    <source>
        <strain evidence="7">yFS275 / FY16936</strain>
    </source>
</reference>
<feature type="domain" description="XRRM" evidence="4">
    <location>
        <begin position="292"/>
        <end position="405"/>
    </location>
</feature>
<accession>B6K780</accession>
<dbReference type="GO" id="GO:0016180">
    <property type="term" value="P:snRNA processing"/>
    <property type="evidence" value="ECO:0007669"/>
    <property type="project" value="EnsemblFungi"/>
</dbReference>
<dbReference type="GO" id="GO:1904868">
    <property type="term" value="P:telomerase catalytic core complex assembly"/>
    <property type="evidence" value="ECO:0007669"/>
    <property type="project" value="EnsemblFungi"/>
</dbReference>
<evidence type="ECO:0000259" key="4">
    <source>
        <dbReference type="PROSITE" id="PS51939"/>
    </source>
</evidence>
<dbReference type="STRING" id="402676.B6K780"/>
<evidence type="ECO:0000256" key="3">
    <source>
        <dbReference type="SAM" id="MobiDB-lite"/>
    </source>
</evidence>
<dbReference type="GO" id="GO:0071027">
    <property type="term" value="P:nuclear RNA surveillance"/>
    <property type="evidence" value="ECO:0007669"/>
    <property type="project" value="EnsemblFungi"/>
</dbReference>
<dbReference type="PROSITE" id="PS51939">
    <property type="entry name" value="XRRM"/>
    <property type="match status" value="1"/>
</dbReference>
<evidence type="ECO:0000313" key="5">
    <source>
        <dbReference type="EMBL" id="EEB09384.1"/>
    </source>
</evidence>
<dbReference type="CDD" id="cd21611">
    <property type="entry name" value="RRM_SpPof8_like"/>
    <property type="match status" value="1"/>
</dbReference>
<dbReference type="InterPro" id="IPR045537">
    <property type="entry name" value="Lar7_xRRM"/>
</dbReference>
<dbReference type="GO" id="GO:0090669">
    <property type="term" value="P:telomerase RNA stabilization"/>
    <property type="evidence" value="ECO:0007669"/>
    <property type="project" value="EnsemblFungi"/>
</dbReference>
<dbReference type="GO" id="GO:0003682">
    <property type="term" value="F:chromatin binding"/>
    <property type="evidence" value="ECO:0007669"/>
    <property type="project" value="EnsemblFungi"/>
</dbReference>
<dbReference type="OMA" id="CEPMYID"/>
<sequence>MFVPRQIKRKRPLPSKEFAENAPPAKEAPVPDVVYEIPIHPSRKEPLKEAPDVTHTIKTATQKTEKNDLSQVFQDTVLSAVELQFMKNPDQDNFHISTLLLDDDEQKWASVKPAPTQKTLSAALKASKSSFFSFDENTFHVHRNEAFPSRPTASMFDRIVYVESFPATMSAKPMHLLGVLRPVMRQWLPFTKLISTPEGYAFVECWKSVTQEQLNHVQAPSGFTLLSRAEWTLREEMYIDCIVGDSKRATQRLQQSQARRNQGALVRNSNLSPSPDPTKPSPHHENPSLDSNYPKGLLTRLCNLHPLTTKSNIQAFLVHLMKQAKQDNVCIQYIDYRKDEVEAIVRWKYADQASLCISELKRQKRKMSAADDVVGIRTASEFVDAELIAGSEEASYWQLIPPKRR</sequence>
<dbReference type="GeneID" id="7051940"/>
<feature type="region of interest" description="Disordered" evidence="3">
    <location>
        <begin position="1"/>
        <end position="29"/>
    </location>
</feature>
<keyword evidence="7" id="KW-1185">Reference proteome</keyword>
<dbReference type="AlphaFoldDB" id="B6K780"/>
<dbReference type="HOGENOM" id="CLU_689191_0_0_1"/>
<dbReference type="RefSeq" id="XP_002175677.1">
    <property type="nucleotide sequence ID" value="XM_002175641.2"/>
</dbReference>
<evidence type="ECO:0000313" key="7">
    <source>
        <dbReference type="Proteomes" id="UP000001744"/>
    </source>
</evidence>
<feature type="region of interest" description="Disordered" evidence="3">
    <location>
        <begin position="252"/>
        <end position="290"/>
    </location>
</feature>
<dbReference type="Proteomes" id="UP000001744">
    <property type="component" value="Unassembled WGS sequence"/>
</dbReference>
<dbReference type="EMBL" id="KE651168">
    <property type="protein sequence ID" value="EEB09384.1"/>
    <property type="molecule type" value="Genomic_DNA"/>
</dbReference>
<dbReference type="eggNOG" id="ENOG502SDHI">
    <property type="taxonomic scope" value="Eukaryota"/>
</dbReference>
<feature type="compositionally biased region" description="Basic residues" evidence="3">
    <location>
        <begin position="1"/>
        <end position="13"/>
    </location>
</feature>
<evidence type="ECO:0000256" key="2">
    <source>
        <dbReference type="PROSITE-ProRule" id="PRU01288"/>
    </source>
</evidence>
<name>B6K780_SCHJY</name>
<dbReference type="GO" id="GO:0005697">
    <property type="term" value="C:telomerase holoenzyme complex"/>
    <property type="evidence" value="ECO:0007669"/>
    <property type="project" value="EnsemblFungi"/>
</dbReference>
<protein>
    <submittedName>
        <fullName evidence="5">F-box protein Pof8</fullName>
    </submittedName>
</protein>
<dbReference type="GO" id="GO:0007004">
    <property type="term" value="P:telomere maintenance via telomerase"/>
    <property type="evidence" value="ECO:0007669"/>
    <property type="project" value="EnsemblFungi"/>
</dbReference>
<dbReference type="GO" id="GO:0140445">
    <property type="term" value="C:chromosome, telomeric repeat region"/>
    <property type="evidence" value="ECO:0007669"/>
    <property type="project" value="EnsemblFungi"/>
</dbReference>
<dbReference type="InterPro" id="IPR012677">
    <property type="entry name" value="Nucleotide-bd_a/b_plait_sf"/>
</dbReference>
<dbReference type="Gene3D" id="3.30.70.330">
    <property type="match status" value="1"/>
</dbReference>
<evidence type="ECO:0000256" key="1">
    <source>
        <dbReference type="ARBA" id="ARBA00022884"/>
    </source>
</evidence>
<dbReference type="GO" id="GO:0070034">
    <property type="term" value="F:telomerase RNA binding"/>
    <property type="evidence" value="ECO:0007669"/>
    <property type="project" value="EnsemblFungi"/>
</dbReference>
<proteinExistence type="predicted"/>